<reference evidence="6 7" key="1">
    <citation type="submission" date="2020-02" db="EMBL/GenBank/DDBJ databases">
        <title>Genome sequence of the type strain CCBAU10050 of Rhizobium daejeonense.</title>
        <authorList>
            <person name="Gao J."/>
            <person name="Sun J."/>
        </authorList>
    </citation>
    <scope>NUCLEOTIDE SEQUENCE [LARGE SCALE GENOMIC DNA]</scope>
    <source>
        <strain evidence="6 7">CCBAU10050</strain>
    </source>
</reference>
<dbReference type="AlphaFoldDB" id="A0A6M1RXZ8"/>
<keyword evidence="7" id="KW-1185">Reference proteome</keyword>
<evidence type="ECO:0000259" key="5">
    <source>
        <dbReference type="PROSITE" id="PS50931"/>
    </source>
</evidence>
<dbReference type="Gene3D" id="1.10.10.10">
    <property type="entry name" value="Winged helix-like DNA-binding domain superfamily/Winged helix DNA-binding domain"/>
    <property type="match status" value="1"/>
</dbReference>
<accession>A0A6M1RXZ8</accession>
<feature type="domain" description="HTH lysR-type" evidence="5">
    <location>
        <begin position="1"/>
        <end position="58"/>
    </location>
</feature>
<proteinExistence type="inferred from homology"/>
<dbReference type="GO" id="GO:0032993">
    <property type="term" value="C:protein-DNA complex"/>
    <property type="evidence" value="ECO:0007669"/>
    <property type="project" value="TreeGrafter"/>
</dbReference>
<dbReference type="PROSITE" id="PS50931">
    <property type="entry name" value="HTH_LYSR"/>
    <property type="match status" value="1"/>
</dbReference>
<sequence length="293" mass="32748">MSVTQLRAFHYVAMAGGYSQAAREISISQSTLSAQVRQLEASSGLSLFERTPRGVILTPDGRALYNITSRLFAALGQATNLLKSQRSGAGRLRVCADGVTHALPILARLRERRPELNFQLVIQNSDRVVEHLLQQQADVGISANPLRDERLYVRPLINLRIGAFVPKTHPWAERQHIDMADLMNCPFVLREQGSRTRAVFEENLAEHNIRLGPVLEVTSREGVREAVANGFGVGVIVDTEFGYDSRLHYLPIRDAAIMIKEHLICLEERRRQPMIADFITCATEMFGSSTQTT</sequence>
<dbReference type="SUPFAM" id="SSF53850">
    <property type="entry name" value="Periplasmic binding protein-like II"/>
    <property type="match status" value="1"/>
</dbReference>
<evidence type="ECO:0000256" key="3">
    <source>
        <dbReference type="ARBA" id="ARBA00023125"/>
    </source>
</evidence>
<dbReference type="InterPro" id="IPR005119">
    <property type="entry name" value="LysR_subst-bd"/>
</dbReference>
<dbReference type="GO" id="GO:0003700">
    <property type="term" value="F:DNA-binding transcription factor activity"/>
    <property type="evidence" value="ECO:0007669"/>
    <property type="project" value="InterPro"/>
</dbReference>
<dbReference type="GO" id="GO:0003677">
    <property type="term" value="F:DNA binding"/>
    <property type="evidence" value="ECO:0007669"/>
    <property type="project" value="UniProtKB-KW"/>
</dbReference>
<dbReference type="InterPro" id="IPR000847">
    <property type="entry name" value="LysR_HTH_N"/>
</dbReference>
<keyword evidence="3" id="KW-0238">DNA-binding</keyword>
<dbReference type="Gene3D" id="3.40.190.290">
    <property type="match status" value="1"/>
</dbReference>
<evidence type="ECO:0000256" key="1">
    <source>
        <dbReference type="ARBA" id="ARBA00009437"/>
    </source>
</evidence>
<keyword evidence="2" id="KW-0805">Transcription regulation</keyword>
<dbReference type="PANTHER" id="PTHR30346:SF28">
    <property type="entry name" value="HTH-TYPE TRANSCRIPTIONAL REGULATOR CYNR"/>
    <property type="match status" value="1"/>
</dbReference>
<dbReference type="Pfam" id="PF03466">
    <property type="entry name" value="LysR_substrate"/>
    <property type="match status" value="1"/>
</dbReference>
<keyword evidence="4" id="KW-0804">Transcription</keyword>
<dbReference type="RefSeq" id="WP_163898218.1">
    <property type="nucleotide sequence ID" value="NZ_CP048425.1"/>
</dbReference>
<dbReference type="PRINTS" id="PR00039">
    <property type="entry name" value="HTHLYSR"/>
</dbReference>
<evidence type="ECO:0000313" key="6">
    <source>
        <dbReference type="EMBL" id="NGO66714.1"/>
    </source>
</evidence>
<comment type="caution">
    <text evidence="6">The sequence shown here is derived from an EMBL/GenBank/DDBJ whole genome shotgun (WGS) entry which is preliminary data.</text>
</comment>
<dbReference type="SUPFAM" id="SSF46785">
    <property type="entry name" value="Winged helix' DNA-binding domain"/>
    <property type="match status" value="1"/>
</dbReference>
<dbReference type="InterPro" id="IPR036390">
    <property type="entry name" value="WH_DNA-bd_sf"/>
</dbReference>
<evidence type="ECO:0000256" key="2">
    <source>
        <dbReference type="ARBA" id="ARBA00023015"/>
    </source>
</evidence>
<gene>
    <name evidence="6" type="ORF">G6N76_23920</name>
</gene>
<name>A0A6M1RXZ8_9HYPH</name>
<protein>
    <submittedName>
        <fullName evidence="6">LysR family transcriptional regulator</fullName>
    </submittedName>
</protein>
<dbReference type="Proteomes" id="UP000477849">
    <property type="component" value="Unassembled WGS sequence"/>
</dbReference>
<dbReference type="EMBL" id="JAAKZH010000015">
    <property type="protein sequence ID" value="NGO66714.1"/>
    <property type="molecule type" value="Genomic_DNA"/>
</dbReference>
<organism evidence="6 7">
    <name type="scientific">Rhizobium daejeonense</name>
    <dbReference type="NCBI Taxonomy" id="240521"/>
    <lineage>
        <taxon>Bacteria</taxon>
        <taxon>Pseudomonadati</taxon>
        <taxon>Pseudomonadota</taxon>
        <taxon>Alphaproteobacteria</taxon>
        <taxon>Hyphomicrobiales</taxon>
        <taxon>Rhizobiaceae</taxon>
        <taxon>Rhizobium/Agrobacterium group</taxon>
        <taxon>Rhizobium</taxon>
    </lineage>
</organism>
<dbReference type="InterPro" id="IPR036388">
    <property type="entry name" value="WH-like_DNA-bd_sf"/>
</dbReference>
<evidence type="ECO:0000313" key="7">
    <source>
        <dbReference type="Proteomes" id="UP000477849"/>
    </source>
</evidence>
<comment type="similarity">
    <text evidence="1">Belongs to the LysR transcriptional regulatory family.</text>
</comment>
<dbReference type="PANTHER" id="PTHR30346">
    <property type="entry name" value="TRANSCRIPTIONAL DUAL REGULATOR HCAR-RELATED"/>
    <property type="match status" value="1"/>
</dbReference>
<dbReference type="Pfam" id="PF00126">
    <property type="entry name" value="HTH_1"/>
    <property type="match status" value="1"/>
</dbReference>
<evidence type="ECO:0000256" key="4">
    <source>
        <dbReference type="ARBA" id="ARBA00023163"/>
    </source>
</evidence>